<proteinExistence type="predicted"/>
<dbReference type="EMBL" id="VDCQ01000020">
    <property type="protein sequence ID" value="TNJ65317.1"/>
    <property type="molecule type" value="Genomic_DNA"/>
</dbReference>
<accession>A0A5C4TA57</accession>
<dbReference type="RefSeq" id="WP_139603223.1">
    <property type="nucleotide sequence ID" value="NZ_VDCQ01000020.1"/>
</dbReference>
<sequence length="135" mass="16006">MLPVLFRDTAHESFYYRMLDERQCTDSYHRSLFYTLGISKDTRAHIRDIFDFSNGGIRPESLSASWQTGSSIRTCRLAFNLWNGWSQDGEERYSTPHELFDCGFAPYFFEAIRLRYPDYCRNQVTSFKPKAERSR</sequence>
<evidence type="ECO:0000313" key="1">
    <source>
        <dbReference type="EMBL" id="TNJ65317.1"/>
    </source>
</evidence>
<reference evidence="1 2" key="1">
    <citation type="submission" date="2019-05" db="EMBL/GenBank/DDBJ databases">
        <title>We sequenced the genome of Paenibacillus hemerocallicola KCTC 33185 for further insight into its adaptation and study the phylogeny of Paenibacillus.</title>
        <authorList>
            <person name="Narsing Rao M.P."/>
        </authorList>
    </citation>
    <scope>NUCLEOTIDE SEQUENCE [LARGE SCALE GENOMIC DNA]</scope>
    <source>
        <strain evidence="1 2">KCTC 33185</strain>
    </source>
</reference>
<name>A0A5C4TA57_9BACL</name>
<keyword evidence="2" id="KW-1185">Reference proteome</keyword>
<dbReference type="OrthoDB" id="9800530at2"/>
<gene>
    <name evidence="1" type="ORF">FE784_16000</name>
</gene>
<dbReference type="InterPro" id="IPR045721">
    <property type="entry name" value="DUF6075"/>
</dbReference>
<dbReference type="AlphaFoldDB" id="A0A5C4TA57"/>
<evidence type="ECO:0000313" key="2">
    <source>
        <dbReference type="Proteomes" id="UP000307943"/>
    </source>
</evidence>
<protein>
    <submittedName>
        <fullName evidence="1">Uncharacterized protein</fullName>
    </submittedName>
</protein>
<organism evidence="1 2">
    <name type="scientific">Paenibacillus hemerocallicola</name>
    <dbReference type="NCBI Taxonomy" id="1172614"/>
    <lineage>
        <taxon>Bacteria</taxon>
        <taxon>Bacillati</taxon>
        <taxon>Bacillota</taxon>
        <taxon>Bacilli</taxon>
        <taxon>Bacillales</taxon>
        <taxon>Paenibacillaceae</taxon>
        <taxon>Paenibacillus</taxon>
    </lineage>
</organism>
<comment type="caution">
    <text evidence="1">The sequence shown here is derived from an EMBL/GenBank/DDBJ whole genome shotgun (WGS) entry which is preliminary data.</text>
</comment>
<dbReference type="Pfam" id="PF19552">
    <property type="entry name" value="DUF6075"/>
    <property type="match status" value="1"/>
</dbReference>
<dbReference type="Proteomes" id="UP000307943">
    <property type="component" value="Unassembled WGS sequence"/>
</dbReference>